<name>T0J059_9SPHN</name>
<comment type="similarity">
    <text evidence="1">Belongs to the short-chain dehydrogenases/reductases (SDR) family.</text>
</comment>
<gene>
    <name evidence="3" type="ORF">M529_21510</name>
</gene>
<dbReference type="PRINTS" id="PR00081">
    <property type="entry name" value="GDHRDH"/>
</dbReference>
<dbReference type="SUPFAM" id="SSF51735">
    <property type="entry name" value="NAD(P)-binding Rossmann-fold domains"/>
    <property type="match status" value="1"/>
</dbReference>
<dbReference type="Gene3D" id="3.40.50.720">
    <property type="entry name" value="NAD(P)-binding Rossmann-like Domain"/>
    <property type="match status" value="1"/>
</dbReference>
<keyword evidence="2" id="KW-0560">Oxidoreductase</keyword>
<dbReference type="PATRIC" id="fig|1346791.3.peg.4156"/>
<dbReference type="PROSITE" id="PS00061">
    <property type="entry name" value="ADH_SHORT"/>
    <property type="match status" value="1"/>
</dbReference>
<dbReference type="InterPro" id="IPR002347">
    <property type="entry name" value="SDR_fam"/>
</dbReference>
<dbReference type="PANTHER" id="PTHR43008">
    <property type="entry name" value="BENZIL REDUCTASE"/>
    <property type="match status" value="1"/>
</dbReference>
<dbReference type="GO" id="GO:0050664">
    <property type="term" value="F:oxidoreductase activity, acting on NAD(P)H, oxygen as acceptor"/>
    <property type="evidence" value="ECO:0007669"/>
    <property type="project" value="TreeGrafter"/>
</dbReference>
<proteinExistence type="inferred from homology"/>
<sequence length="269" mass="28282">MTDLTGAIVALTGSGSGLGLGLARYFRTLGAKLALLDISADKVVALQRAFGEDTLVMQGDVRDIDALKAFRDATVAKFGGVDCLVGAQGIFDGNRPISELPLEKIPAAFDEVMRINVLGYILSAVVFREELAKRNGSITLTASSNASYCADGGGLLYTASKHSVLGVVRQLAFEFAPAVRVNAVSPCGIADSDLRGPGALGLEGESQNDIPKDSFMAMIRKVTLLDHLPTGAEYGPAYALLADPKQRILTGEIIMADQGLANRPIISAR</sequence>
<dbReference type="eggNOG" id="COG1028">
    <property type="taxonomic scope" value="Bacteria"/>
</dbReference>
<protein>
    <recommendedName>
        <fullName evidence="5">2,3-dihydroxy-2,3-dihydrophenylpropionate dehydrogenase</fullName>
    </recommendedName>
</protein>
<evidence type="ECO:0000256" key="2">
    <source>
        <dbReference type="ARBA" id="ARBA00023002"/>
    </source>
</evidence>
<organism evidence="3 4">
    <name type="scientific">Sphingobium ummariense RL-3</name>
    <dbReference type="NCBI Taxonomy" id="1346791"/>
    <lineage>
        <taxon>Bacteria</taxon>
        <taxon>Pseudomonadati</taxon>
        <taxon>Pseudomonadota</taxon>
        <taxon>Alphaproteobacteria</taxon>
        <taxon>Sphingomonadales</taxon>
        <taxon>Sphingomonadaceae</taxon>
        <taxon>Sphingobium</taxon>
    </lineage>
</organism>
<dbReference type="STRING" id="1346791.M529_21510"/>
<evidence type="ECO:0000256" key="1">
    <source>
        <dbReference type="ARBA" id="ARBA00006484"/>
    </source>
</evidence>
<dbReference type="Proteomes" id="UP000015523">
    <property type="component" value="Unassembled WGS sequence"/>
</dbReference>
<accession>T0J059</accession>
<evidence type="ECO:0000313" key="3">
    <source>
        <dbReference type="EMBL" id="EQB30152.1"/>
    </source>
</evidence>
<dbReference type="Pfam" id="PF13561">
    <property type="entry name" value="adh_short_C2"/>
    <property type="match status" value="1"/>
</dbReference>
<comment type="caution">
    <text evidence="3">The sequence shown here is derived from an EMBL/GenBank/DDBJ whole genome shotgun (WGS) entry which is preliminary data.</text>
</comment>
<reference evidence="3 4" key="1">
    <citation type="journal article" date="2013" name="Genome Announc.">
        <title>Draft Genome Sequence of Sphingobium ummariense Strain RL-3, a Hexachlorocyclohexane-Degrading Bacterium.</title>
        <authorList>
            <person name="Kohli P."/>
            <person name="Dua A."/>
            <person name="Sangwan N."/>
            <person name="Oldach P."/>
            <person name="Khurana J.P."/>
            <person name="Lal R."/>
        </authorList>
    </citation>
    <scope>NUCLEOTIDE SEQUENCE [LARGE SCALE GENOMIC DNA]</scope>
    <source>
        <strain evidence="3 4">RL-3</strain>
    </source>
</reference>
<dbReference type="AlphaFoldDB" id="T0J059"/>
<dbReference type="InterPro" id="IPR036291">
    <property type="entry name" value="NAD(P)-bd_dom_sf"/>
</dbReference>
<dbReference type="InterPro" id="IPR020904">
    <property type="entry name" value="Sc_DH/Rdtase_CS"/>
</dbReference>
<dbReference type="OrthoDB" id="198783at2"/>
<evidence type="ECO:0000313" key="4">
    <source>
        <dbReference type="Proteomes" id="UP000015523"/>
    </source>
</evidence>
<evidence type="ECO:0008006" key="5">
    <source>
        <dbReference type="Google" id="ProtNLM"/>
    </source>
</evidence>
<dbReference type="RefSeq" id="WP_021319873.1">
    <property type="nucleotide sequence ID" value="NZ_AUWY01000126.1"/>
</dbReference>
<keyword evidence="4" id="KW-1185">Reference proteome</keyword>
<dbReference type="PANTHER" id="PTHR43008:SF4">
    <property type="entry name" value="CHAIN DEHYDROGENASE, PUTATIVE (AFU_ORTHOLOGUE AFUA_4G08710)-RELATED"/>
    <property type="match status" value="1"/>
</dbReference>
<dbReference type="EMBL" id="AUWY01000126">
    <property type="protein sequence ID" value="EQB30152.1"/>
    <property type="molecule type" value="Genomic_DNA"/>
</dbReference>